<evidence type="ECO:0000259" key="2">
    <source>
        <dbReference type="Pfam" id="PF13966"/>
    </source>
</evidence>
<gene>
    <name evidence="4" type="primary">LOC109129508</name>
</gene>
<dbReference type="InterPro" id="IPR036397">
    <property type="entry name" value="RNaseH_sf"/>
</dbReference>
<dbReference type="Pfam" id="PF13456">
    <property type="entry name" value="RVT_3"/>
    <property type="match status" value="1"/>
</dbReference>
<organism evidence="3 4">
    <name type="scientific">Camelina sativa</name>
    <name type="common">False flax</name>
    <name type="synonym">Myagrum sativum</name>
    <dbReference type="NCBI Taxonomy" id="90675"/>
    <lineage>
        <taxon>Eukaryota</taxon>
        <taxon>Viridiplantae</taxon>
        <taxon>Streptophyta</taxon>
        <taxon>Embryophyta</taxon>
        <taxon>Tracheophyta</taxon>
        <taxon>Spermatophyta</taxon>
        <taxon>Magnoliopsida</taxon>
        <taxon>eudicotyledons</taxon>
        <taxon>Gunneridae</taxon>
        <taxon>Pentapetalae</taxon>
        <taxon>rosids</taxon>
        <taxon>malvids</taxon>
        <taxon>Brassicales</taxon>
        <taxon>Brassicaceae</taxon>
        <taxon>Camelineae</taxon>
        <taxon>Camelina</taxon>
    </lineage>
</organism>
<dbReference type="GeneID" id="109129508"/>
<keyword evidence="3" id="KW-1185">Reference proteome</keyword>
<accession>A0ABM1R2S7</accession>
<reference evidence="4" key="2">
    <citation type="submission" date="2025-08" db="UniProtKB">
        <authorList>
            <consortium name="RefSeq"/>
        </authorList>
    </citation>
    <scope>IDENTIFICATION</scope>
    <source>
        <tissue evidence="4">Leaf</tissue>
    </source>
</reference>
<protein>
    <submittedName>
        <fullName evidence="4">Uncharacterized protein LOC109129508</fullName>
    </submittedName>
</protein>
<feature type="domain" description="Reverse transcriptase zinc-binding" evidence="2">
    <location>
        <begin position="33"/>
        <end position="126"/>
    </location>
</feature>
<dbReference type="PANTHER" id="PTHR34146">
    <property type="entry name" value="POLYNUCLEOTIDYL TRANSFERASE, RIBONUCLEASE H-LIKE SUPERFAMILY PROTEIN-RELATED"/>
    <property type="match status" value="1"/>
</dbReference>
<dbReference type="CDD" id="cd06222">
    <property type="entry name" value="RNase_H_like"/>
    <property type="match status" value="1"/>
</dbReference>
<dbReference type="SUPFAM" id="SSF53098">
    <property type="entry name" value="Ribonuclease H-like"/>
    <property type="match status" value="1"/>
</dbReference>
<dbReference type="Gene3D" id="3.30.420.10">
    <property type="entry name" value="Ribonuclease H-like superfamily/Ribonuclease H"/>
    <property type="match status" value="1"/>
</dbReference>
<evidence type="ECO:0000259" key="1">
    <source>
        <dbReference type="Pfam" id="PF13456"/>
    </source>
</evidence>
<dbReference type="Proteomes" id="UP000694864">
    <property type="component" value="Chromosome 16"/>
</dbReference>
<evidence type="ECO:0000313" key="4">
    <source>
        <dbReference type="RefSeq" id="XP_019093315.1"/>
    </source>
</evidence>
<reference evidence="3" key="1">
    <citation type="journal article" date="2014" name="Nat. Commun.">
        <title>The emerging biofuel crop Camelina sativa retains a highly undifferentiated hexaploid genome structure.</title>
        <authorList>
            <person name="Kagale S."/>
            <person name="Koh C."/>
            <person name="Nixon J."/>
            <person name="Bollina V."/>
            <person name="Clarke W.E."/>
            <person name="Tuteja R."/>
            <person name="Spillane C."/>
            <person name="Robinson S.J."/>
            <person name="Links M.G."/>
            <person name="Clarke C."/>
            <person name="Higgins E.E."/>
            <person name="Huebert T."/>
            <person name="Sharpe A.G."/>
            <person name="Parkin I.A."/>
        </authorList>
    </citation>
    <scope>NUCLEOTIDE SEQUENCE [LARGE SCALE GENOMIC DNA]</scope>
    <source>
        <strain evidence="3">cv. DH55</strain>
    </source>
</reference>
<dbReference type="Pfam" id="PF13966">
    <property type="entry name" value="zf-RVT"/>
    <property type="match status" value="1"/>
</dbReference>
<dbReference type="InterPro" id="IPR002156">
    <property type="entry name" value="RNaseH_domain"/>
</dbReference>
<feature type="domain" description="RNase H type-1" evidence="1">
    <location>
        <begin position="233"/>
        <end position="351"/>
    </location>
</feature>
<name>A0ABM1R2S7_CAMSA</name>
<dbReference type="InterPro" id="IPR026960">
    <property type="entry name" value="RVT-Znf"/>
</dbReference>
<dbReference type="InterPro" id="IPR044730">
    <property type="entry name" value="RNase_H-like_dom_plant"/>
</dbReference>
<evidence type="ECO:0000313" key="3">
    <source>
        <dbReference type="Proteomes" id="UP000694864"/>
    </source>
</evidence>
<dbReference type="InterPro" id="IPR012337">
    <property type="entry name" value="RNaseH-like_sf"/>
</dbReference>
<sequence>MDPQDIHLILGLKPSKTFMLDDYVWIHTRSGHYTVKSGYRVATEETIGCQEVLEPSLTKLKSQVWKLKSPRKIKHFIWQAISGCIASCSRLADRHCGTDRTCPRCGAYEESINHVLFECPPALQVWALSHIPTAPCSSLYSNLDFLFWGATDQGIEFSLVEVFPWLLWYIWKSRNDKVFNNKDILPPDMRDTAYSEAVNWKLAHEMGRAEIEEDETEEPVARATQGDARVCRFDASWKDTDGTTGLGFELKGAPQTVYGIKGPSRQLTPLQAELDGLLWAMETVLLRGYDKVRFETDCSSIPKILDEMEDWPAFATELENFTRLRKSFYVFSITHIARTRNVRADCLSKSARVRGTIFSHVSSQIPEWLAHEANQFDLA</sequence>
<dbReference type="PANTHER" id="PTHR34146:SF3">
    <property type="entry name" value="POLYNUCLEOTIDYL TRANSFERASE, RIBONUCLEASE H-LIKE SUPERFAMILY PROTEIN"/>
    <property type="match status" value="1"/>
</dbReference>
<dbReference type="RefSeq" id="XP_019093315.1">
    <property type="nucleotide sequence ID" value="XM_019237770.1"/>
</dbReference>
<proteinExistence type="predicted"/>